<dbReference type="OrthoDB" id="2162407at2759"/>
<evidence type="ECO:0000256" key="1">
    <source>
        <dbReference type="SAM" id="MobiDB-lite"/>
    </source>
</evidence>
<feature type="compositionally biased region" description="Polar residues" evidence="1">
    <location>
        <begin position="157"/>
        <end position="184"/>
    </location>
</feature>
<name>A0A1Y1VGL0_9FUNG</name>
<feature type="compositionally biased region" description="Basic and acidic residues" evidence="1">
    <location>
        <begin position="582"/>
        <end position="592"/>
    </location>
</feature>
<dbReference type="AlphaFoldDB" id="A0A1Y1VGL0"/>
<organism evidence="2 3">
    <name type="scientific">Piromyces finnis</name>
    <dbReference type="NCBI Taxonomy" id="1754191"/>
    <lineage>
        <taxon>Eukaryota</taxon>
        <taxon>Fungi</taxon>
        <taxon>Fungi incertae sedis</taxon>
        <taxon>Chytridiomycota</taxon>
        <taxon>Chytridiomycota incertae sedis</taxon>
        <taxon>Neocallimastigomycetes</taxon>
        <taxon>Neocallimastigales</taxon>
        <taxon>Neocallimastigaceae</taxon>
        <taxon>Piromyces</taxon>
    </lineage>
</organism>
<feature type="region of interest" description="Disordered" evidence="1">
    <location>
        <begin position="966"/>
        <end position="986"/>
    </location>
</feature>
<feature type="compositionally biased region" description="Polar residues" evidence="1">
    <location>
        <begin position="458"/>
        <end position="494"/>
    </location>
</feature>
<feature type="compositionally biased region" description="Basic and acidic residues" evidence="1">
    <location>
        <begin position="140"/>
        <end position="150"/>
    </location>
</feature>
<keyword evidence="3" id="KW-1185">Reference proteome</keyword>
<accession>A0A1Y1VGL0</accession>
<evidence type="ECO:0000313" key="3">
    <source>
        <dbReference type="Proteomes" id="UP000193719"/>
    </source>
</evidence>
<feature type="compositionally biased region" description="Low complexity" evidence="1">
    <location>
        <begin position="371"/>
        <end position="384"/>
    </location>
</feature>
<evidence type="ECO:0008006" key="4">
    <source>
        <dbReference type="Google" id="ProtNLM"/>
    </source>
</evidence>
<comment type="caution">
    <text evidence="2">The sequence shown here is derived from an EMBL/GenBank/DDBJ whole genome shotgun (WGS) entry which is preliminary data.</text>
</comment>
<feature type="region of interest" description="Disordered" evidence="1">
    <location>
        <begin position="1081"/>
        <end position="1104"/>
    </location>
</feature>
<dbReference type="STRING" id="1754191.A0A1Y1VGL0"/>
<feature type="region of interest" description="Disordered" evidence="1">
    <location>
        <begin position="457"/>
        <end position="494"/>
    </location>
</feature>
<proteinExistence type="predicted"/>
<protein>
    <recommendedName>
        <fullName evidence="4">PB1 domain-containing protein</fullName>
    </recommendedName>
</protein>
<feature type="region of interest" description="Disordered" evidence="1">
    <location>
        <begin position="581"/>
        <end position="609"/>
    </location>
</feature>
<feature type="compositionally biased region" description="Low complexity" evidence="1">
    <location>
        <begin position="594"/>
        <end position="607"/>
    </location>
</feature>
<feature type="region of interest" description="Disordered" evidence="1">
    <location>
        <begin position="90"/>
        <end position="205"/>
    </location>
</feature>
<reference evidence="2 3" key="2">
    <citation type="submission" date="2016-08" db="EMBL/GenBank/DDBJ databases">
        <title>Pervasive Adenine N6-methylation of Active Genes in Fungi.</title>
        <authorList>
            <consortium name="DOE Joint Genome Institute"/>
            <person name="Mondo S.J."/>
            <person name="Dannebaum R.O."/>
            <person name="Kuo R.C."/>
            <person name="Labutti K."/>
            <person name="Haridas S."/>
            <person name="Kuo A."/>
            <person name="Salamov A."/>
            <person name="Ahrendt S.R."/>
            <person name="Lipzen A."/>
            <person name="Sullivan W."/>
            <person name="Andreopoulos W.B."/>
            <person name="Clum A."/>
            <person name="Lindquist E."/>
            <person name="Daum C."/>
            <person name="Ramamoorthy G.K."/>
            <person name="Gryganskyi A."/>
            <person name="Culley D."/>
            <person name="Magnuson J.K."/>
            <person name="James T.Y."/>
            <person name="O'Malley M.A."/>
            <person name="Stajich J.E."/>
            <person name="Spatafora J.W."/>
            <person name="Visel A."/>
            <person name="Grigoriev I.V."/>
        </authorList>
    </citation>
    <scope>NUCLEOTIDE SEQUENCE [LARGE SCALE GENOMIC DNA]</scope>
    <source>
        <strain evidence="3">finn</strain>
    </source>
</reference>
<evidence type="ECO:0000313" key="2">
    <source>
        <dbReference type="EMBL" id="ORX55867.1"/>
    </source>
</evidence>
<reference evidence="2 3" key="1">
    <citation type="submission" date="2016-08" db="EMBL/GenBank/DDBJ databases">
        <title>Genomes of anaerobic fungi encode conserved fungal cellulosomes for biomass hydrolysis.</title>
        <authorList>
            <consortium name="DOE Joint Genome Institute"/>
            <person name="Haitjema C.H."/>
            <person name="Gilmore S.P."/>
            <person name="Henske J.K."/>
            <person name="Solomon K.V."/>
            <person name="De Groot R."/>
            <person name="Kuo A."/>
            <person name="Mondo S.J."/>
            <person name="Salamov A.A."/>
            <person name="Labutti K."/>
            <person name="Zhao Z."/>
            <person name="Chiniquy J."/>
            <person name="Barry K."/>
            <person name="Brewer H.M."/>
            <person name="Purvine S.O."/>
            <person name="Wright A.T."/>
            <person name="Boxma B."/>
            <person name="Van Alen T."/>
            <person name="Hackstein J.H."/>
            <person name="Baker S.E."/>
            <person name="Grigoriev I.V."/>
            <person name="O'Malley M.A."/>
        </authorList>
    </citation>
    <scope>NUCLEOTIDE SEQUENCE [LARGE SCALE GENOMIC DNA]</scope>
    <source>
        <strain evidence="3">finn</strain>
    </source>
</reference>
<gene>
    <name evidence="2" type="ORF">BCR36DRAFT_346175</name>
</gene>
<sequence length="1141" mass="129851">MNGSEIQIKAQLKWHIKNFKLPLSGLGDYETLKIIIKNIFNLDDNVLFMIEYNYSNEFYFISSQEDLWKAIDRTLGQGLSLYITEYGTSSDNQNNTNVQSQSQSQSVEKKNIPNNIKPSEYANTEPENKKIMPSQPPVDTLEKKESKNMVKEGMPTNEINSENYDNIASTSKGKSAQTTENPSSAAFHKSETSQRFTVNQSSQTDNSEFTNMTIRDIVKHSINLQTDAYRKIIENIKNQTREDTDIVQNITNIIANEYPNEINQIKESVKNNIDHHNEEYKKVVESLRNQTKNNVDMVQNIIRIIGNECNNQYPDEIRKIKENIKNTTDSINNDFNETINKISNIINQYSAYKNIFLNDILNQLDSRNQGNSTSSTETNSTSNTINDPPFNQPNTNETIEGVKNFINNMVLEVKSGIDDLLNYIDEKDEEITNFILGNEYDYDTNDMNNTTNNLSNNEKVTTNNTNGFQNPLSNDSLNDIPVSSNPTNNGSTKHANSFVQAQASSNSTNNGSPKITNPFIETQTSSHNINRSSSIPPDPFNSVRNIFNNITTGIKTGVNNFLDSLDEKDEKITNFILGSFNESDRTNSHDNNNDDISTTTDTTTTSTEVSIDSYEKPIIKSRNNTEHSNNYYIEQFNKYKEDFAKKKLEKIKSKEILGNKSNTSDKSVEVIELSKINKAVEPNKEVELKEIVEPDKVIELKGVVKPNKVTGESNKVAETNEIVKSIKVVELDEVVKSKETIKPNETMESNIPAKSNNLVNSVNNIEIHEIQSEQQENIKESNKEQPSPLSPSRVIFNSVKNSLLSSITSFADSSRFVADEFLGVPIEHTSEITEDTKNTTTAAAATTTTINENITSLNDNPIKKEPVIKMKEATFSEYEKTTNLINNEKEESAMKTSEANDISSVTKEVEEFSNGIINYKDIDDVEKQQHPDIVRSPIKSQIPTNKIIDEDMSSLISEDSFDYHSYSPISVEDDSNNNINRNDINDDDETNEELELLRTQMADESDIFNRDDHKKDLNENNNNNVVDFVENENEPDNSHELNYYIEKGKQIFEEEYKNKKTNEKDEFSDIEIIQIEEVTDKDESTYDSKVQGRHTSSKKGKDNIQQQFDTFEFDIYDDSELEKQIKQKKEEADLLDEYEII</sequence>
<dbReference type="EMBL" id="MCFH01000008">
    <property type="protein sequence ID" value="ORX55867.1"/>
    <property type="molecule type" value="Genomic_DNA"/>
</dbReference>
<feature type="compositionally biased region" description="Low complexity" evidence="1">
    <location>
        <begin position="90"/>
        <end position="106"/>
    </location>
</feature>
<feature type="region of interest" description="Disordered" evidence="1">
    <location>
        <begin position="368"/>
        <end position="397"/>
    </location>
</feature>
<dbReference type="Proteomes" id="UP000193719">
    <property type="component" value="Unassembled WGS sequence"/>
</dbReference>
<feature type="compositionally biased region" description="Polar residues" evidence="1">
    <location>
        <begin position="193"/>
        <end position="205"/>
    </location>
</feature>